<evidence type="ECO:0000313" key="2">
    <source>
        <dbReference type="Proteomes" id="UP001175211"/>
    </source>
</evidence>
<dbReference type="EMBL" id="JAUEPS010000009">
    <property type="protein sequence ID" value="KAK0462435.1"/>
    <property type="molecule type" value="Genomic_DNA"/>
</dbReference>
<evidence type="ECO:0000313" key="1">
    <source>
        <dbReference type="EMBL" id="KAK0462435.1"/>
    </source>
</evidence>
<dbReference type="GeneID" id="85360548"/>
<gene>
    <name evidence="1" type="ORF">EV420DRAFT_1639659</name>
</gene>
<dbReference type="RefSeq" id="XP_060334047.1">
    <property type="nucleotide sequence ID" value="XM_060477000.1"/>
</dbReference>
<accession>A0AA39TXL1</accession>
<protein>
    <submittedName>
        <fullName evidence="1">Uncharacterized protein</fullName>
    </submittedName>
</protein>
<keyword evidence="2" id="KW-1185">Reference proteome</keyword>
<reference evidence="1" key="1">
    <citation type="submission" date="2023-06" db="EMBL/GenBank/DDBJ databases">
        <authorList>
            <consortium name="Lawrence Berkeley National Laboratory"/>
            <person name="Ahrendt S."/>
            <person name="Sahu N."/>
            <person name="Indic B."/>
            <person name="Wong-Bajracharya J."/>
            <person name="Merenyi Z."/>
            <person name="Ke H.-M."/>
            <person name="Monk M."/>
            <person name="Kocsube S."/>
            <person name="Drula E."/>
            <person name="Lipzen A."/>
            <person name="Balint B."/>
            <person name="Henrissat B."/>
            <person name="Andreopoulos B."/>
            <person name="Martin F.M."/>
            <person name="Harder C.B."/>
            <person name="Rigling D."/>
            <person name="Ford K.L."/>
            <person name="Foster G.D."/>
            <person name="Pangilinan J."/>
            <person name="Papanicolaou A."/>
            <person name="Barry K."/>
            <person name="LaButti K."/>
            <person name="Viragh M."/>
            <person name="Koriabine M."/>
            <person name="Yan M."/>
            <person name="Riley R."/>
            <person name="Champramary S."/>
            <person name="Plett K.L."/>
            <person name="Tsai I.J."/>
            <person name="Slot J."/>
            <person name="Sipos G."/>
            <person name="Plett J."/>
            <person name="Nagy L.G."/>
            <person name="Grigoriev I.V."/>
        </authorList>
    </citation>
    <scope>NUCLEOTIDE SEQUENCE</scope>
    <source>
        <strain evidence="1">CCBAS 213</strain>
    </source>
</reference>
<sequence length="232" mass="25611">MPEPLPQNPFRPSSDEHTAYQSCLRLEALGSWGSVAGKEVMFKFSPEVAARVLGYALIWHTLSSIGLVEEICGCADEGEVLVGLAYLYVVCVIGMFKNPKLKGSRSVLMSQPTTTTSWSDAKKFALARDNYRCIFSGNMDIDSFDDGLTTMNEAAGERMRSTVLGHIVFGPSRADYTVGLTDVAQRKLAWATSPAAIIKRLVNVEFESESDIHRAENTFTVTPDFHHAFDEF</sequence>
<dbReference type="AlphaFoldDB" id="A0AA39TXL1"/>
<dbReference type="Proteomes" id="UP001175211">
    <property type="component" value="Unassembled WGS sequence"/>
</dbReference>
<organism evidence="1 2">
    <name type="scientific">Armillaria tabescens</name>
    <name type="common">Ringless honey mushroom</name>
    <name type="synonym">Agaricus tabescens</name>
    <dbReference type="NCBI Taxonomy" id="1929756"/>
    <lineage>
        <taxon>Eukaryota</taxon>
        <taxon>Fungi</taxon>
        <taxon>Dikarya</taxon>
        <taxon>Basidiomycota</taxon>
        <taxon>Agaricomycotina</taxon>
        <taxon>Agaricomycetes</taxon>
        <taxon>Agaricomycetidae</taxon>
        <taxon>Agaricales</taxon>
        <taxon>Marasmiineae</taxon>
        <taxon>Physalacriaceae</taxon>
        <taxon>Desarmillaria</taxon>
    </lineage>
</organism>
<comment type="caution">
    <text evidence="1">The sequence shown here is derived from an EMBL/GenBank/DDBJ whole genome shotgun (WGS) entry which is preliminary data.</text>
</comment>
<proteinExistence type="predicted"/>
<name>A0AA39TXL1_ARMTA</name>